<keyword evidence="13 17" id="KW-0830">Ubiquinone</keyword>
<dbReference type="Pfam" id="PF00361">
    <property type="entry name" value="Proton_antipo_M"/>
    <property type="match status" value="1"/>
</dbReference>
<dbReference type="PANTHER" id="PTHR43507">
    <property type="entry name" value="NADH-UBIQUINONE OXIDOREDUCTASE CHAIN 4"/>
    <property type="match status" value="1"/>
</dbReference>
<comment type="subcellular location">
    <subcellularLocation>
        <location evidence="2 17">Mitochondrion membrane</location>
        <topology evidence="2 17">Multi-pass membrane protein</topology>
    </subcellularLocation>
</comment>
<dbReference type="PRINTS" id="PR01437">
    <property type="entry name" value="NUOXDRDTASE4"/>
</dbReference>
<feature type="transmembrane region" description="Helical" evidence="17">
    <location>
        <begin position="345"/>
        <end position="367"/>
    </location>
</feature>
<feature type="transmembrane region" description="Helical" evidence="17">
    <location>
        <begin position="63"/>
        <end position="83"/>
    </location>
</feature>
<evidence type="ECO:0000256" key="4">
    <source>
        <dbReference type="ARBA" id="ARBA00012944"/>
    </source>
</evidence>
<evidence type="ECO:0000256" key="8">
    <source>
        <dbReference type="ARBA" id="ARBA00022692"/>
    </source>
</evidence>
<evidence type="ECO:0000256" key="13">
    <source>
        <dbReference type="ARBA" id="ARBA00023075"/>
    </source>
</evidence>
<keyword evidence="9" id="KW-1278">Translocase</keyword>
<evidence type="ECO:0000256" key="2">
    <source>
        <dbReference type="ARBA" id="ARBA00004225"/>
    </source>
</evidence>
<keyword evidence="10 17" id="KW-0249">Electron transport</keyword>
<feature type="transmembrane region" description="Helical" evidence="17">
    <location>
        <begin position="379"/>
        <end position="402"/>
    </location>
</feature>
<accession>G9BG47</accession>
<dbReference type="InterPro" id="IPR003918">
    <property type="entry name" value="NADH_UbQ_OxRdtase"/>
</dbReference>
<keyword evidence="7 17" id="KW-0679">Respiratory chain</keyword>
<dbReference type="EMBL" id="HQ457012">
    <property type="protein sequence ID" value="ADT63085.1"/>
    <property type="molecule type" value="Genomic_DNA"/>
</dbReference>
<feature type="transmembrane region" description="Helical" evidence="17">
    <location>
        <begin position="90"/>
        <end position="111"/>
    </location>
</feature>
<evidence type="ECO:0000256" key="6">
    <source>
        <dbReference type="ARBA" id="ARBA00022448"/>
    </source>
</evidence>
<evidence type="ECO:0000256" key="10">
    <source>
        <dbReference type="ARBA" id="ARBA00022982"/>
    </source>
</evidence>
<evidence type="ECO:0000256" key="7">
    <source>
        <dbReference type="ARBA" id="ARBA00022660"/>
    </source>
</evidence>
<dbReference type="GO" id="GO:0042773">
    <property type="term" value="P:ATP synthesis coupled electron transport"/>
    <property type="evidence" value="ECO:0007669"/>
    <property type="project" value="InterPro"/>
</dbReference>
<reference evidence="19" key="1">
    <citation type="journal article" date="2012" name="Gene">
        <title>The complete mitochondrial genome of Pauropus longiramus (Myriapoda: Pauropoda): Implications on early diversification of the myriapods revealed from comparative analysis.</title>
        <authorList>
            <person name="Dong Y."/>
            <person name="Sun H."/>
            <person name="Guo H."/>
            <person name="Pan D."/>
            <person name="Qian C."/>
            <person name="Hao S."/>
            <person name="Zhou K."/>
        </authorList>
    </citation>
    <scope>NUCLEOTIDE SEQUENCE</scope>
</reference>
<dbReference type="GO" id="GO:0031966">
    <property type="term" value="C:mitochondrial membrane"/>
    <property type="evidence" value="ECO:0007669"/>
    <property type="project" value="UniProtKB-SubCell"/>
</dbReference>
<evidence type="ECO:0000256" key="1">
    <source>
        <dbReference type="ARBA" id="ARBA00003257"/>
    </source>
</evidence>
<gene>
    <name evidence="19" type="primary">ND4</name>
</gene>
<geneLocation type="mitochondrion" evidence="19"/>
<dbReference type="InterPro" id="IPR001750">
    <property type="entry name" value="ND/Mrp_TM"/>
</dbReference>
<comment type="similarity">
    <text evidence="3 17">Belongs to the complex I subunit 4 family.</text>
</comment>
<evidence type="ECO:0000313" key="19">
    <source>
        <dbReference type="EMBL" id="ADT63085.1"/>
    </source>
</evidence>
<evidence type="ECO:0000256" key="17">
    <source>
        <dbReference type="RuleBase" id="RU003297"/>
    </source>
</evidence>
<evidence type="ECO:0000256" key="12">
    <source>
        <dbReference type="ARBA" id="ARBA00023027"/>
    </source>
</evidence>
<dbReference type="GO" id="GO:0003954">
    <property type="term" value="F:NADH dehydrogenase activity"/>
    <property type="evidence" value="ECO:0007669"/>
    <property type="project" value="TreeGrafter"/>
</dbReference>
<dbReference type="CTD" id="4538"/>
<feature type="transmembrane region" description="Helical" evidence="17">
    <location>
        <begin position="219"/>
        <end position="238"/>
    </location>
</feature>
<feature type="domain" description="NADH:quinone oxidoreductase/Mrp antiporter transmembrane" evidence="18">
    <location>
        <begin position="111"/>
        <end position="390"/>
    </location>
</feature>
<comment type="catalytic activity">
    <reaction evidence="16 17">
        <text>a ubiquinone + NADH + 5 H(+)(in) = a ubiquinol + NAD(+) + 4 H(+)(out)</text>
        <dbReference type="Rhea" id="RHEA:29091"/>
        <dbReference type="Rhea" id="RHEA-COMP:9565"/>
        <dbReference type="Rhea" id="RHEA-COMP:9566"/>
        <dbReference type="ChEBI" id="CHEBI:15378"/>
        <dbReference type="ChEBI" id="CHEBI:16389"/>
        <dbReference type="ChEBI" id="CHEBI:17976"/>
        <dbReference type="ChEBI" id="CHEBI:57540"/>
        <dbReference type="ChEBI" id="CHEBI:57945"/>
        <dbReference type="EC" id="7.1.1.2"/>
    </reaction>
</comment>
<dbReference type="GeneID" id="11538890"/>
<feature type="transmembrane region" description="Helical" evidence="17">
    <location>
        <begin position="422"/>
        <end position="442"/>
    </location>
</feature>
<keyword evidence="14 17" id="KW-0496">Mitochondrion</keyword>
<sequence length="443" mass="50451">MNLVYLMMIFLFLVSFFYSFWFCNEILLTTMVGMVLGFTMLSLTSSMEFFICYSTSFLVNEDFLFNIFLLLTLLVIFLSFLGMEEIKGKLSFLGYLLFFLGLSLIFCFMVHLMFWFFLFEVSMIPIFLVIVGWGYQPERMQAGIYMLFFTMAGSFPYLYSLFTLGHTYGLANFLSLKDLSYLGVSWGIFVILGFLIKFPMFLVHLWLPKAHVEAPVGGSMVLAGILLKLGGYGLVRMLNGMTYIFFYLSSYLYSFSLVSCVYVSVYCLAQNDLKSLIAYSSVMHMGMSISGISMMNEIGVSSSILMMVGHGVISSGLFYLGYMIYGSLGTRSLHLLRGFFSYGDIMWTFWFILVVWNMGCPLTINFFSEIGLFIGILSYSLLSLLLLISISFMGSFYGIYMFGFVHGELNSWGFSLGGFKTSSYLCSFLHLILSLLMIFILFI</sequence>
<organism evidence="19">
    <name type="scientific">Pauropus longiramus</name>
    <dbReference type="NCBI Taxonomy" id="933850"/>
    <lineage>
        <taxon>Eukaryota</taxon>
        <taxon>Metazoa</taxon>
        <taxon>Ecdysozoa</taxon>
        <taxon>Arthropoda</taxon>
        <taxon>Myriapoda</taxon>
        <taxon>Pauropoda</taxon>
        <taxon>Tetramerocerata</taxon>
        <taxon>Pauropodidae</taxon>
        <taxon>Pauropus</taxon>
    </lineage>
</organism>
<comment type="function">
    <text evidence="1">Core subunit of the mitochondrial membrane respiratory chain NADH dehydrogenase (Complex I) that is believed to belong to the minimal assembly required for catalysis. Complex I functions in the transfer of electrons from NADH to the respiratory chain. The immediate electron acceptor for the enzyme is believed to be ubiquinone.</text>
</comment>
<feature type="transmembrane region" description="Helical" evidence="17">
    <location>
        <begin position="142"/>
        <end position="159"/>
    </location>
</feature>
<evidence type="ECO:0000256" key="3">
    <source>
        <dbReference type="ARBA" id="ARBA00009025"/>
    </source>
</evidence>
<keyword evidence="6 17" id="KW-0813">Transport</keyword>
<keyword evidence="8 17" id="KW-0812">Transmembrane</keyword>
<feature type="transmembrane region" description="Helical" evidence="17">
    <location>
        <begin position="35"/>
        <end position="57"/>
    </location>
</feature>
<dbReference type="RefSeq" id="YP_005087983.1">
    <property type="nucleotide sequence ID" value="NC_016676.1"/>
</dbReference>
<feature type="transmembrane region" description="Helical" evidence="17">
    <location>
        <begin position="304"/>
        <end position="325"/>
    </location>
</feature>
<evidence type="ECO:0000256" key="9">
    <source>
        <dbReference type="ARBA" id="ARBA00022967"/>
    </source>
</evidence>
<dbReference type="GO" id="GO:0015990">
    <property type="term" value="P:electron transport coupled proton transport"/>
    <property type="evidence" value="ECO:0007669"/>
    <property type="project" value="TreeGrafter"/>
</dbReference>
<evidence type="ECO:0000259" key="18">
    <source>
        <dbReference type="Pfam" id="PF00361"/>
    </source>
</evidence>
<comment type="function">
    <text evidence="17">Core subunit of the mitochondrial membrane respiratory chain NADH dehydrogenase (Complex I) which catalyzes electron transfer from NADH through the respiratory chain, using ubiquinone as an electron acceptor. Essential for the catalytic activity and assembly of complex I.</text>
</comment>
<protein>
    <recommendedName>
        <fullName evidence="5 17">NADH-ubiquinone oxidoreductase chain 4</fullName>
        <ecNumber evidence="4 17">7.1.1.2</ecNumber>
    </recommendedName>
</protein>
<evidence type="ECO:0000256" key="14">
    <source>
        <dbReference type="ARBA" id="ARBA00023128"/>
    </source>
</evidence>
<feature type="transmembrane region" description="Helical" evidence="17">
    <location>
        <begin position="117"/>
        <end position="135"/>
    </location>
</feature>
<name>G9BG47_9MYRI</name>
<feature type="transmembrane region" description="Helical" evidence="17">
    <location>
        <begin position="6"/>
        <end position="23"/>
    </location>
</feature>
<feature type="transmembrane region" description="Helical" evidence="17">
    <location>
        <begin position="244"/>
        <end position="269"/>
    </location>
</feature>
<keyword evidence="11 17" id="KW-1133">Transmembrane helix</keyword>
<dbReference type="EC" id="7.1.1.2" evidence="4 17"/>
<evidence type="ECO:0000256" key="5">
    <source>
        <dbReference type="ARBA" id="ARBA00021006"/>
    </source>
</evidence>
<evidence type="ECO:0000256" key="15">
    <source>
        <dbReference type="ARBA" id="ARBA00023136"/>
    </source>
</evidence>
<dbReference type="PANTHER" id="PTHR43507:SF20">
    <property type="entry name" value="NADH-UBIQUINONE OXIDOREDUCTASE CHAIN 4"/>
    <property type="match status" value="1"/>
</dbReference>
<evidence type="ECO:0000256" key="11">
    <source>
        <dbReference type="ARBA" id="ARBA00022989"/>
    </source>
</evidence>
<dbReference type="AlphaFoldDB" id="G9BG47"/>
<keyword evidence="12 17" id="KW-0520">NAD</keyword>
<keyword evidence="15 17" id="KW-0472">Membrane</keyword>
<evidence type="ECO:0000256" key="16">
    <source>
        <dbReference type="ARBA" id="ARBA00049551"/>
    </source>
</evidence>
<dbReference type="GO" id="GO:0008137">
    <property type="term" value="F:NADH dehydrogenase (ubiquinone) activity"/>
    <property type="evidence" value="ECO:0007669"/>
    <property type="project" value="UniProtKB-UniRule"/>
</dbReference>
<proteinExistence type="inferred from homology"/>
<dbReference type="GO" id="GO:0048039">
    <property type="term" value="F:ubiquinone binding"/>
    <property type="evidence" value="ECO:0007669"/>
    <property type="project" value="TreeGrafter"/>
</dbReference>
<feature type="transmembrane region" description="Helical" evidence="17">
    <location>
        <begin position="179"/>
        <end position="207"/>
    </location>
</feature>